<organism evidence="14 15">
    <name type="scientific">Bombus terrestris</name>
    <name type="common">Buff-tailed bumblebee</name>
    <name type="synonym">Apis terrestris</name>
    <dbReference type="NCBI Taxonomy" id="30195"/>
    <lineage>
        <taxon>Eukaryota</taxon>
        <taxon>Metazoa</taxon>
        <taxon>Ecdysozoa</taxon>
        <taxon>Arthropoda</taxon>
        <taxon>Hexapoda</taxon>
        <taxon>Insecta</taxon>
        <taxon>Pterygota</taxon>
        <taxon>Neoptera</taxon>
        <taxon>Endopterygota</taxon>
        <taxon>Hymenoptera</taxon>
        <taxon>Apocrita</taxon>
        <taxon>Aculeata</taxon>
        <taxon>Apoidea</taxon>
        <taxon>Anthophila</taxon>
        <taxon>Apidae</taxon>
        <taxon>Bombus</taxon>
        <taxon>Bombus</taxon>
    </lineage>
</organism>
<evidence type="ECO:0000256" key="9">
    <source>
        <dbReference type="ARBA" id="ARBA00023136"/>
    </source>
</evidence>
<keyword evidence="4 12" id="KW-0894">Sodium channel</keyword>
<dbReference type="AlphaFoldDB" id="A0A9B7CXA4"/>
<evidence type="ECO:0000256" key="8">
    <source>
        <dbReference type="ARBA" id="ARBA00023065"/>
    </source>
</evidence>
<evidence type="ECO:0000256" key="7">
    <source>
        <dbReference type="ARBA" id="ARBA00023053"/>
    </source>
</evidence>
<evidence type="ECO:0000313" key="14">
    <source>
        <dbReference type="Proteomes" id="UP000835206"/>
    </source>
</evidence>
<dbReference type="GO" id="GO:0015280">
    <property type="term" value="F:ligand-gated sodium channel activity"/>
    <property type="evidence" value="ECO:0007669"/>
    <property type="project" value="TreeGrafter"/>
</dbReference>
<dbReference type="RefSeq" id="XP_020720548.2">
    <property type="nucleotide sequence ID" value="XM_020864889.2"/>
</dbReference>
<keyword evidence="10 12" id="KW-0739">Sodium transport</keyword>
<comment type="similarity">
    <text evidence="2 12">Belongs to the amiloride-sensitive sodium channel (TC 1.A.6) family.</text>
</comment>
<protein>
    <submittedName>
        <fullName evidence="15">Sodium channel protein Nach isoform X2</fullName>
    </submittedName>
</protein>
<dbReference type="Gene3D" id="1.10.287.770">
    <property type="entry name" value="YojJ-like"/>
    <property type="match status" value="1"/>
</dbReference>
<dbReference type="PANTHER" id="PTHR11690">
    <property type="entry name" value="AMILORIDE-SENSITIVE SODIUM CHANNEL-RELATED"/>
    <property type="match status" value="1"/>
</dbReference>
<evidence type="ECO:0000256" key="4">
    <source>
        <dbReference type="ARBA" id="ARBA00022461"/>
    </source>
</evidence>
<dbReference type="KEGG" id="bter:100643050"/>
<evidence type="ECO:0000256" key="1">
    <source>
        <dbReference type="ARBA" id="ARBA00004141"/>
    </source>
</evidence>
<evidence type="ECO:0000256" key="12">
    <source>
        <dbReference type="RuleBase" id="RU000679"/>
    </source>
</evidence>
<evidence type="ECO:0000256" key="11">
    <source>
        <dbReference type="ARBA" id="ARBA00023303"/>
    </source>
</evidence>
<dbReference type="Proteomes" id="UP000835206">
    <property type="component" value="Chromosome 10"/>
</dbReference>
<keyword evidence="14" id="KW-1185">Reference proteome</keyword>
<sequence length="271" mass="31211">MFMITQDDMRNSTRIVNSNGMMVLIHHRMDYPGLNTNMYTLQVNHELEIAIKPELIQKPAGLQHRNKEKQLVPVCIAEDQNTLEYFSVYRYSNCYANCRIKAMIRLCGCLPFIYDNIAESYNISRCEIEHLSCIQRNAKLIGIVKDIQNENFSCSCRTPCENMNYDNSPNLISLTKASLPNTTDKSAAIKVYMYSQTFQILLTLSAADETYLLASVGGIFSLFLGCSFLSVVEIVYFVYLYCRAIFARKRHEIQTDDTTNEIFVNGRRRVY</sequence>
<evidence type="ECO:0000313" key="15">
    <source>
        <dbReference type="RefSeq" id="XP_020720548.2"/>
    </source>
</evidence>
<dbReference type="Pfam" id="PF00858">
    <property type="entry name" value="ASC"/>
    <property type="match status" value="1"/>
</dbReference>
<dbReference type="InterPro" id="IPR001873">
    <property type="entry name" value="ENaC"/>
</dbReference>
<dbReference type="GO" id="GO:0005886">
    <property type="term" value="C:plasma membrane"/>
    <property type="evidence" value="ECO:0007669"/>
    <property type="project" value="TreeGrafter"/>
</dbReference>
<keyword evidence="6 13" id="KW-1133">Transmembrane helix</keyword>
<evidence type="ECO:0000256" key="5">
    <source>
        <dbReference type="ARBA" id="ARBA00022692"/>
    </source>
</evidence>
<evidence type="ECO:0000256" key="3">
    <source>
        <dbReference type="ARBA" id="ARBA00022448"/>
    </source>
</evidence>
<gene>
    <name evidence="15" type="primary">LOC100643050</name>
</gene>
<proteinExistence type="inferred from homology"/>
<feature type="transmembrane region" description="Helical" evidence="13">
    <location>
        <begin position="211"/>
        <end position="241"/>
    </location>
</feature>
<keyword evidence="7" id="KW-0915">Sodium</keyword>
<keyword evidence="11 12" id="KW-0407">Ion channel</keyword>
<reference evidence="15" key="1">
    <citation type="submission" date="2025-08" db="UniProtKB">
        <authorList>
            <consortium name="RefSeq"/>
        </authorList>
    </citation>
    <scope>IDENTIFICATION</scope>
</reference>
<keyword evidence="8 12" id="KW-0406">Ion transport</keyword>
<name>A0A9B7CXA4_BOMTE</name>
<evidence type="ECO:0000256" key="13">
    <source>
        <dbReference type="SAM" id="Phobius"/>
    </source>
</evidence>
<keyword evidence="9 13" id="KW-0472">Membrane</keyword>
<evidence type="ECO:0000256" key="6">
    <source>
        <dbReference type="ARBA" id="ARBA00022989"/>
    </source>
</evidence>
<dbReference type="Gene3D" id="1.10.287.820">
    <property type="entry name" value="Acid-sensing ion channel domain"/>
    <property type="match status" value="1"/>
</dbReference>
<dbReference type="GeneID" id="100643050"/>
<keyword evidence="3 12" id="KW-0813">Transport</keyword>
<accession>A0A9B7CXA4</accession>
<comment type="subcellular location">
    <subcellularLocation>
        <location evidence="1">Membrane</location>
        <topology evidence="1">Multi-pass membrane protein</topology>
    </subcellularLocation>
</comment>
<evidence type="ECO:0000256" key="2">
    <source>
        <dbReference type="ARBA" id="ARBA00007193"/>
    </source>
</evidence>
<keyword evidence="5 12" id="KW-0812">Transmembrane</keyword>
<evidence type="ECO:0000256" key="10">
    <source>
        <dbReference type="ARBA" id="ARBA00023201"/>
    </source>
</evidence>